<evidence type="ECO:0000313" key="1">
    <source>
        <dbReference type="EMBL" id="CEO56645.1"/>
    </source>
</evidence>
<accession>A0A0B7KP16</accession>
<proteinExistence type="predicted"/>
<dbReference type="EMBL" id="CDPU01000071">
    <property type="protein sequence ID" value="CEO56645.1"/>
    <property type="molecule type" value="Genomic_DNA"/>
</dbReference>
<reference evidence="1" key="1">
    <citation type="submission" date="2015-01" db="EMBL/GenBank/DDBJ databases">
        <authorList>
            <person name="Durling Mikael"/>
        </authorList>
    </citation>
    <scope>NUCLEOTIDE SEQUENCE</scope>
</reference>
<organism evidence="1">
    <name type="scientific">Bionectria ochroleuca</name>
    <name type="common">Gliocladium roseum</name>
    <dbReference type="NCBI Taxonomy" id="29856"/>
    <lineage>
        <taxon>Eukaryota</taxon>
        <taxon>Fungi</taxon>
        <taxon>Dikarya</taxon>
        <taxon>Ascomycota</taxon>
        <taxon>Pezizomycotina</taxon>
        <taxon>Sordariomycetes</taxon>
        <taxon>Hypocreomycetidae</taxon>
        <taxon>Hypocreales</taxon>
        <taxon>Bionectriaceae</taxon>
        <taxon>Clonostachys</taxon>
    </lineage>
</organism>
<protein>
    <submittedName>
        <fullName evidence="1">Uncharacterized protein</fullName>
    </submittedName>
</protein>
<gene>
    <name evidence="1" type="ORF">BN869_000012703_1</name>
</gene>
<name>A0A0B7KP16_BIOOC</name>
<sequence length="134" mass="14698">MLELMSQMTQNPVIPQATVNSASHILMSAMDIISHFLDMSRRYQKKLGGGTSSSGNEGPMSRMEGRWAKVGWSLFKKGELKDLRDRLHSGLSSIQLLLSASAYCTPLSKEVSIYQILPPKAEADLTTTADISPL</sequence>
<dbReference type="AlphaFoldDB" id="A0A0B7KP16"/>